<dbReference type="EMBL" id="JAUIZM010000002">
    <property type="protein sequence ID" value="KAK1396959.1"/>
    <property type="molecule type" value="Genomic_DNA"/>
</dbReference>
<evidence type="ECO:0000313" key="1">
    <source>
        <dbReference type="EMBL" id="KAK1396959.1"/>
    </source>
</evidence>
<sequence length="219" mass="25027">MGDEFIKSVEDRINLWKRVYSGKDRSVTPPKPISQMDKSHQSYLPTAPMIYAVIPDPSVVDILSYQPHIDGGSNLSVKVRLSHKLQYQDGQLHLILPFSFPSYVTPAGKKMSKKEKIQLDINSGPGTEVVCKMISHPLKELRREGGKLGFFYKSQILTWSTSDFIFTYEVSTNSFANVILQSPSVFDIDQRDMFCLSIYIQETSLVRRYSKRMCYLLSI</sequence>
<dbReference type="PANTHER" id="PTHR46503:SF1">
    <property type="entry name" value="INTER-ALPHA-TRYPSIN INHIBITOR HEAVY CHAIN-LIKE PROTEIN"/>
    <property type="match status" value="1"/>
</dbReference>
<reference evidence="1" key="1">
    <citation type="submission" date="2023-02" db="EMBL/GenBank/DDBJ databases">
        <title>Genome of toxic invasive species Heracleum sosnowskyi carries increased number of genes despite the absence of recent whole-genome duplications.</title>
        <authorList>
            <person name="Schelkunov M."/>
            <person name="Shtratnikova V."/>
            <person name="Makarenko M."/>
            <person name="Klepikova A."/>
            <person name="Omelchenko D."/>
            <person name="Novikova G."/>
            <person name="Obukhova E."/>
            <person name="Bogdanov V."/>
            <person name="Penin A."/>
            <person name="Logacheva M."/>
        </authorList>
    </citation>
    <scope>NUCLEOTIDE SEQUENCE</scope>
    <source>
        <strain evidence="1">Hsosn_3</strain>
        <tissue evidence="1">Leaf</tissue>
    </source>
</reference>
<protein>
    <submittedName>
        <fullName evidence="1">Uncharacterized protein</fullName>
    </submittedName>
</protein>
<dbReference type="PANTHER" id="PTHR46503">
    <property type="entry name" value="INTER-ALPHA-TRYPSIN INHIBITOR HEAVY CHAIN-LIKE PROTEIN"/>
    <property type="match status" value="1"/>
</dbReference>
<dbReference type="AlphaFoldDB" id="A0AAD8J4Z0"/>
<comment type="caution">
    <text evidence="1">The sequence shown here is derived from an EMBL/GenBank/DDBJ whole genome shotgun (WGS) entry which is preliminary data.</text>
</comment>
<evidence type="ECO:0000313" key="2">
    <source>
        <dbReference type="Proteomes" id="UP001237642"/>
    </source>
</evidence>
<reference evidence="1" key="2">
    <citation type="submission" date="2023-05" db="EMBL/GenBank/DDBJ databases">
        <authorList>
            <person name="Schelkunov M.I."/>
        </authorList>
    </citation>
    <scope>NUCLEOTIDE SEQUENCE</scope>
    <source>
        <strain evidence="1">Hsosn_3</strain>
        <tissue evidence="1">Leaf</tissue>
    </source>
</reference>
<gene>
    <name evidence="1" type="ORF">POM88_006822</name>
</gene>
<name>A0AAD8J4Z0_9APIA</name>
<keyword evidence="2" id="KW-1185">Reference proteome</keyword>
<organism evidence="1 2">
    <name type="scientific">Heracleum sosnowskyi</name>
    <dbReference type="NCBI Taxonomy" id="360622"/>
    <lineage>
        <taxon>Eukaryota</taxon>
        <taxon>Viridiplantae</taxon>
        <taxon>Streptophyta</taxon>
        <taxon>Embryophyta</taxon>
        <taxon>Tracheophyta</taxon>
        <taxon>Spermatophyta</taxon>
        <taxon>Magnoliopsida</taxon>
        <taxon>eudicotyledons</taxon>
        <taxon>Gunneridae</taxon>
        <taxon>Pentapetalae</taxon>
        <taxon>asterids</taxon>
        <taxon>campanulids</taxon>
        <taxon>Apiales</taxon>
        <taxon>Apiaceae</taxon>
        <taxon>Apioideae</taxon>
        <taxon>apioid superclade</taxon>
        <taxon>Tordylieae</taxon>
        <taxon>Tordyliinae</taxon>
        <taxon>Heracleum</taxon>
    </lineage>
</organism>
<accession>A0AAD8J4Z0</accession>
<dbReference type="Proteomes" id="UP001237642">
    <property type="component" value="Unassembled WGS sequence"/>
</dbReference>
<proteinExistence type="predicted"/>